<dbReference type="EMBL" id="CP043538">
    <property type="protein sequence ID" value="QGY04592.1"/>
    <property type="molecule type" value="Genomic_DNA"/>
</dbReference>
<dbReference type="RefSeq" id="WP_010686054.1">
    <property type="nucleotide sequence ID" value="NZ_CP043538.1"/>
</dbReference>
<evidence type="ECO:0008006" key="5">
    <source>
        <dbReference type="Google" id="ProtNLM"/>
    </source>
</evidence>
<gene>
    <name evidence="3" type="ORF">MMSR116_23790</name>
</gene>
<feature type="compositionally biased region" description="Polar residues" evidence="1">
    <location>
        <begin position="39"/>
        <end position="63"/>
    </location>
</feature>
<evidence type="ECO:0000256" key="1">
    <source>
        <dbReference type="SAM" id="MobiDB-lite"/>
    </source>
</evidence>
<feature type="compositionally biased region" description="Polar residues" evidence="1">
    <location>
        <begin position="186"/>
        <end position="195"/>
    </location>
</feature>
<evidence type="ECO:0000256" key="2">
    <source>
        <dbReference type="SAM" id="SignalP"/>
    </source>
</evidence>
<sequence length="235" mass="25097">MTPFRTQIAASILISLSTGAVFAQVDRTKTGVDPLSTEKAPNTTVVGQTKPPSRDASPTSTTSIERKTPRQTVDDAISTRVCVGCGGEPATTGALPVAPAPAAPSPVLPPQTRDVRLDELRTPSEPKKQPDLDTFALASAHRERAESAQEKTNGLWQSWLVSVCDGCGDQKPAKALKLEDWPNRTAPLTTGSVDQKTPAAKINHAEAKRIAVPHQRSLEADLSPDIVDSIRRMPQ</sequence>
<name>A0A6B9FRC2_9HYPH</name>
<evidence type="ECO:0000313" key="3">
    <source>
        <dbReference type="EMBL" id="QGY04592.1"/>
    </source>
</evidence>
<evidence type="ECO:0000313" key="4">
    <source>
        <dbReference type="Proteomes" id="UP000012488"/>
    </source>
</evidence>
<feature type="region of interest" description="Disordered" evidence="1">
    <location>
        <begin position="185"/>
        <end position="235"/>
    </location>
</feature>
<dbReference type="AlphaFoldDB" id="A0A6B9FRC2"/>
<protein>
    <recommendedName>
        <fullName evidence="5">Secreted protein</fullName>
    </recommendedName>
</protein>
<dbReference type="Proteomes" id="UP000012488">
    <property type="component" value="Chromosome"/>
</dbReference>
<proteinExistence type="predicted"/>
<reference evidence="3 4" key="2">
    <citation type="journal article" date="2013" name="Genome Announc.">
        <title>Draft Genome Sequence of Methylobacterium mesophilicum Strain SR1.6/6, Isolated from Citrus sinensis.</title>
        <authorList>
            <person name="Marinho Almeida D."/>
            <person name="Dini-Andreote F."/>
            <person name="Camargo Neves A.A."/>
            <person name="Juca Ramos R.T."/>
            <person name="Andreote F.D."/>
            <person name="Carneiro A.R."/>
            <person name="Oliveira de Souza Lima A."/>
            <person name="Caracciolo Gomes de Sa P.H."/>
            <person name="Ribeiro Barbosa M.S."/>
            <person name="Araujo W.L."/>
            <person name="Silva A."/>
        </authorList>
    </citation>
    <scope>NUCLEOTIDE SEQUENCE [LARGE SCALE GENOMIC DNA]</scope>
    <source>
        <strain evidence="3 4">SR1.6/6</strain>
    </source>
</reference>
<reference evidence="3 4" key="1">
    <citation type="journal article" date="2012" name="Genet. Mol. Biol.">
        <title>Analysis of 16S rRNA and mxaF genes revealing insights into Methylobacterium niche-specific plant association.</title>
        <authorList>
            <person name="Dourado M.N."/>
            <person name="Andreote F.D."/>
            <person name="Dini-Andreote F."/>
            <person name="Conti R."/>
            <person name="Araujo J.M."/>
            <person name="Araujo W.L."/>
        </authorList>
    </citation>
    <scope>NUCLEOTIDE SEQUENCE [LARGE SCALE GENOMIC DNA]</scope>
    <source>
        <strain evidence="3 4">SR1.6/6</strain>
    </source>
</reference>
<dbReference type="OrthoDB" id="7997717at2"/>
<feature type="region of interest" description="Disordered" evidence="1">
    <location>
        <begin position="32"/>
        <end position="75"/>
    </location>
</feature>
<organism evidence="3 4">
    <name type="scientific">Methylobacterium mesophilicum SR1.6/6</name>
    <dbReference type="NCBI Taxonomy" id="908290"/>
    <lineage>
        <taxon>Bacteria</taxon>
        <taxon>Pseudomonadati</taxon>
        <taxon>Pseudomonadota</taxon>
        <taxon>Alphaproteobacteria</taxon>
        <taxon>Hyphomicrobiales</taxon>
        <taxon>Methylobacteriaceae</taxon>
        <taxon>Methylobacterium</taxon>
    </lineage>
</organism>
<dbReference type="KEGG" id="mmes:MMSR116_23790"/>
<feature type="signal peptide" evidence="2">
    <location>
        <begin position="1"/>
        <end position="23"/>
    </location>
</feature>
<feature type="chain" id="PRO_5025485351" description="Secreted protein" evidence="2">
    <location>
        <begin position="24"/>
        <end position="235"/>
    </location>
</feature>
<keyword evidence="2" id="KW-0732">Signal</keyword>
<accession>A0A6B9FRC2</accession>